<name>A0A0E3LV48_METMZ</name>
<accession>A0A0E3LV48</accession>
<protein>
    <recommendedName>
        <fullName evidence="3">Mobile element protein</fullName>
    </recommendedName>
</protein>
<evidence type="ECO:0000313" key="2">
    <source>
        <dbReference type="Proteomes" id="UP000033097"/>
    </source>
</evidence>
<dbReference type="STRING" id="213585.MSMAS_3200"/>
<sequence length="211" mass="24498">MWVSFAPEFRLIIDFVLGPRKHYVATELVNITDNHLSNLKPLFVTDGLKFYAEALLEKYGKLVESPKTGKKGRPRKPAIIPDENLRYAQVIKNKQGSKLQNIEKRVIFGQNIDYSDISTSLLERQNLTFRQDNNRISRKTIGFSKKIKCLYNQIRLYSTYFNFCRDHRGLAKEKQNGVSERKTPAKEAGITKHKWTLTDLLNYKKSKISTN</sequence>
<dbReference type="PATRIC" id="fig|213585.10.peg.4002"/>
<evidence type="ECO:0000313" key="1">
    <source>
        <dbReference type="EMBL" id="AKB66396.1"/>
    </source>
</evidence>
<evidence type="ECO:0008006" key="3">
    <source>
        <dbReference type="Google" id="ProtNLM"/>
    </source>
</evidence>
<dbReference type="KEGG" id="mmj:MSMAS_3200"/>
<proteinExistence type="predicted"/>
<reference evidence="1 2" key="1">
    <citation type="submission" date="2014-07" db="EMBL/GenBank/DDBJ databases">
        <title>Methanogenic archaea and the global carbon cycle.</title>
        <authorList>
            <person name="Henriksen J.R."/>
            <person name="Luke J."/>
            <person name="Reinhart S."/>
            <person name="Benedict M.N."/>
            <person name="Youngblut N.D."/>
            <person name="Metcalf M.E."/>
            <person name="Whitaker R.J."/>
            <person name="Metcalf W.W."/>
        </authorList>
    </citation>
    <scope>NUCLEOTIDE SEQUENCE [LARGE SCALE GENOMIC DNA]</scope>
    <source>
        <strain evidence="1 2">S-6</strain>
    </source>
</reference>
<dbReference type="AlphaFoldDB" id="A0A0E3LV48"/>
<dbReference type="Proteomes" id="UP000033097">
    <property type="component" value="Chromosome"/>
</dbReference>
<dbReference type="EMBL" id="CP009512">
    <property type="protein sequence ID" value="AKB66396.1"/>
    <property type="molecule type" value="Genomic_DNA"/>
</dbReference>
<dbReference type="HOGENOM" id="CLU_054009_2_0_2"/>
<gene>
    <name evidence="1" type="ORF">MSMAS_3200</name>
</gene>
<organism evidence="1 2">
    <name type="scientific">Methanosarcina mazei S-6</name>
    <dbReference type="NCBI Taxonomy" id="213585"/>
    <lineage>
        <taxon>Archaea</taxon>
        <taxon>Methanobacteriati</taxon>
        <taxon>Methanobacteriota</taxon>
        <taxon>Stenosarchaea group</taxon>
        <taxon>Methanomicrobia</taxon>
        <taxon>Methanosarcinales</taxon>
        <taxon>Methanosarcinaceae</taxon>
        <taxon>Methanosarcina</taxon>
    </lineage>
</organism>